<keyword evidence="5" id="KW-1185">Reference proteome</keyword>
<dbReference type="InterPro" id="IPR000873">
    <property type="entry name" value="AMP-dep_synth/lig_dom"/>
</dbReference>
<name>A0AAV4ZYF4_9AGAM</name>
<feature type="domain" description="AMP-dependent synthetase/ligase" evidence="2">
    <location>
        <begin position="17"/>
        <end position="367"/>
    </location>
</feature>
<organism evidence="4 5">
    <name type="scientific">Clathrus columnatus</name>
    <dbReference type="NCBI Taxonomy" id="1419009"/>
    <lineage>
        <taxon>Eukaryota</taxon>
        <taxon>Fungi</taxon>
        <taxon>Dikarya</taxon>
        <taxon>Basidiomycota</taxon>
        <taxon>Agaricomycotina</taxon>
        <taxon>Agaricomycetes</taxon>
        <taxon>Phallomycetidae</taxon>
        <taxon>Phallales</taxon>
        <taxon>Clathraceae</taxon>
        <taxon>Clathrus</taxon>
    </lineage>
</organism>
<dbReference type="GO" id="GO:0016405">
    <property type="term" value="F:CoA-ligase activity"/>
    <property type="evidence" value="ECO:0007669"/>
    <property type="project" value="TreeGrafter"/>
</dbReference>
<feature type="domain" description="AMP-binding enzyme C-terminal" evidence="3">
    <location>
        <begin position="418"/>
        <end position="504"/>
    </location>
</feature>
<keyword evidence="1" id="KW-0812">Transmembrane</keyword>
<dbReference type="InterPro" id="IPR045851">
    <property type="entry name" value="AMP-bd_C_sf"/>
</dbReference>
<accession>A0AAV4ZYF4</accession>
<dbReference type="InterPro" id="IPR020845">
    <property type="entry name" value="AMP-binding_CS"/>
</dbReference>
<keyword evidence="1" id="KW-0472">Membrane</keyword>
<evidence type="ECO:0000256" key="1">
    <source>
        <dbReference type="SAM" id="Phobius"/>
    </source>
</evidence>
<proteinExistence type="predicted"/>
<dbReference type="SUPFAM" id="SSF56801">
    <property type="entry name" value="Acetyl-CoA synthetase-like"/>
    <property type="match status" value="1"/>
</dbReference>
<dbReference type="PANTHER" id="PTHR24096">
    <property type="entry name" value="LONG-CHAIN-FATTY-ACID--COA LIGASE"/>
    <property type="match status" value="1"/>
</dbReference>
<dbReference type="EMBL" id="BPWL01000001">
    <property type="protein sequence ID" value="GJJ06198.1"/>
    <property type="molecule type" value="Genomic_DNA"/>
</dbReference>
<dbReference type="Pfam" id="PF00501">
    <property type="entry name" value="AMP-binding"/>
    <property type="match status" value="1"/>
</dbReference>
<evidence type="ECO:0000313" key="5">
    <source>
        <dbReference type="Proteomes" id="UP001050691"/>
    </source>
</evidence>
<comment type="caution">
    <text evidence="4">The sequence shown here is derived from an EMBL/GenBank/DDBJ whole genome shotgun (WGS) entry which is preliminary data.</text>
</comment>
<dbReference type="PANTHER" id="PTHR24096:SF422">
    <property type="entry name" value="BCDNA.GH02901"/>
    <property type="match status" value="1"/>
</dbReference>
<dbReference type="Pfam" id="PF13193">
    <property type="entry name" value="AMP-binding_C"/>
    <property type="match status" value="1"/>
</dbReference>
<dbReference type="Gene3D" id="3.30.300.30">
    <property type="match status" value="1"/>
</dbReference>
<reference evidence="4" key="1">
    <citation type="submission" date="2021-10" db="EMBL/GenBank/DDBJ databases">
        <title>De novo Genome Assembly of Clathrus columnatus (Basidiomycota, Fungi) Using Illumina and Nanopore Sequence Data.</title>
        <authorList>
            <person name="Ogiso-Tanaka E."/>
            <person name="Itagaki H."/>
            <person name="Hosoya T."/>
            <person name="Hosaka K."/>
        </authorList>
    </citation>
    <scope>NUCLEOTIDE SEQUENCE</scope>
    <source>
        <strain evidence="4">MO-923</strain>
    </source>
</reference>
<evidence type="ECO:0000259" key="2">
    <source>
        <dbReference type="Pfam" id="PF00501"/>
    </source>
</evidence>
<dbReference type="InterPro" id="IPR042099">
    <property type="entry name" value="ANL_N_sf"/>
</dbReference>
<keyword evidence="1" id="KW-1133">Transmembrane helix</keyword>
<evidence type="ECO:0000313" key="4">
    <source>
        <dbReference type="EMBL" id="GJJ06198.1"/>
    </source>
</evidence>
<feature type="transmembrane region" description="Helical" evidence="1">
    <location>
        <begin position="199"/>
        <end position="221"/>
    </location>
</feature>
<protein>
    <submittedName>
        <fullName evidence="4">Uncharacterized protein</fullName>
    </submittedName>
</protein>
<dbReference type="Gene3D" id="3.40.50.12780">
    <property type="entry name" value="N-terminal domain of ligase-like"/>
    <property type="match status" value="1"/>
</dbReference>
<evidence type="ECO:0000259" key="3">
    <source>
        <dbReference type="Pfam" id="PF13193"/>
    </source>
</evidence>
<dbReference type="PROSITE" id="PS00455">
    <property type="entry name" value="AMP_BINDING"/>
    <property type="match status" value="1"/>
</dbReference>
<dbReference type="AlphaFoldDB" id="A0AAV4ZYF4"/>
<gene>
    <name evidence="4" type="ORF">Clacol_000387</name>
</gene>
<dbReference type="Proteomes" id="UP001050691">
    <property type="component" value="Unassembled WGS sequence"/>
</dbReference>
<dbReference type="InterPro" id="IPR025110">
    <property type="entry name" value="AMP-bd_C"/>
</dbReference>
<sequence length="533" mass="59238">MLDYHHPSRPVNTLGKPWFIEDTTGRSYSFEEVRTRVQGLASSLKTRYNITENDVDYVIAFWAVHRLGAVITAKLIITHPTSQPVALAAAQQAAKPIPRSHILYFSVPSPSNQVEPNISTLIATALQKPITYAERKLSSGEGKTKLALLAFSSGTTGRPKAVAISHYAIIANIMQMSVFNKVTEEYDIHERKRIRVGDVGLGVLPLFHIYGLVINCHWLLFCGMSFVCTTKFNFEEMLRNIEKYKITHLMLVPPHMVAFCKHPATLKYNLSSIRFVICGAAPVAAELSEQFRKLVPRDCEVIQAFGMTETATAVTFSPVEHRVGVPGSAGRLINGIQAKVIKEDGTLAGYDEPGEMVIFTPATAMGYANNKEATEKTFKDGWVYSGDQVKFTPEGDMFVVDRLKEIFKVRGFQVAPAELEGHLLDHPDVADTGVVGIPDEYSGEVPLAFVVLREDARKRAEEAGESDKIKENIMKHVADHKVKYKWLAGGVEFINEIPKTPSGKILRRFLRDKAQKIRAERVTTNTTPAKAKL</sequence>